<gene>
    <name evidence="2" type="ORF">GPA_18640</name>
</gene>
<dbReference type="Gene3D" id="3.30.1180.10">
    <property type="match status" value="1"/>
</dbReference>
<dbReference type="AlphaFoldDB" id="D6E987"/>
<reference evidence="2 3" key="1">
    <citation type="submission" date="2010-03" db="EMBL/GenBank/DDBJ databases">
        <title>The genome sequence of Gordonibacter pamelaeae 7-10-1-bT.</title>
        <authorList>
            <consortium name="metaHIT consortium -- http://www.metahit.eu/"/>
            <person name="Pajon A."/>
            <person name="Turner K."/>
            <person name="Parkhill J."/>
            <person name="Timmis K."/>
            <person name="Oxley A."/>
            <person name="Wurdemann D."/>
        </authorList>
    </citation>
    <scope>NUCLEOTIDE SEQUENCE [LARGE SCALE GENOMIC DNA]</scope>
    <source>
        <strain evidence="3">7-10-1-b</strain>
    </source>
</reference>
<accession>D6E987</accession>
<dbReference type="PANTHER" id="PTHR33434">
    <property type="entry name" value="DEGV DOMAIN-CONTAINING PROTEIN DR_1986-RELATED"/>
    <property type="match status" value="1"/>
</dbReference>
<evidence type="ECO:0000313" key="3">
    <source>
        <dbReference type="Proteomes" id="UP000008805"/>
    </source>
</evidence>
<dbReference type="Pfam" id="PF02645">
    <property type="entry name" value="DegV"/>
    <property type="match status" value="1"/>
</dbReference>
<dbReference type="GO" id="GO:0008289">
    <property type="term" value="F:lipid binding"/>
    <property type="evidence" value="ECO:0007669"/>
    <property type="project" value="UniProtKB-KW"/>
</dbReference>
<dbReference type="PATRIC" id="fig|657308.3.peg.1417"/>
<dbReference type="InterPro" id="IPR003797">
    <property type="entry name" value="DegV"/>
</dbReference>
<dbReference type="Proteomes" id="UP000008805">
    <property type="component" value="Chromosome"/>
</dbReference>
<dbReference type="HOGENOM" id="CLU_048251_4_1_11"/>
<dbReference type="InterPro" id="IPR043168">
    <property type="entry name" value="DegV_C"/>
</dbReference>
<proteinExistence type="predicted"/>
<protein>
    <submittedName>
        <fullName evidence="2">EDD domain protein, DegV family</fullName>
    </submittedName>
</protein>
<organism evidence="2 3">
    <name type="scientific">Gordonibacter pamelaeae 7-10-1-b</name>
    <dbReference type="NCBI Taxonomy" id="657308"/>
    <lineage>
        <taxon>Bacteria</taxon>
        <taxon>Bacillati</taxon>
        <taxon>Actinomycetota</taxon>
        <taxon>Coriobacteriia</taxon>
        <taxon>Eggerthellales</taxon>
        <taxon>Eggerthellaceae</taxon>
        <taxon>Gordonibacter</taxon>
    </lineage>
</organism>
<evidence type="ECO:0000256" key="1">
    <source>
        <dbReference type="ARBA" id="ARBA00023121"/>
    </source>
</evidence>
<dbReference type="PROSITE" id="PS51482">
    <property type="entry name" value="DEGV"/>
    <property type="match status" value="1"/>
</dbReference>
<dbReference type="KEGG" id="gpa:GPA_18640"/>
<dbReference type="Gene3D" id="3.40.50.10440">
    <property type="entry name" value="Dihydroxyacetone kinase, domain 1"/>
    <property type="match status" value="1"/>
</dbReference>
<dbReference type="EMBL" id="FP929047">
    <property type="protein sequence ID" value="CBL04284.1"/>
    <property type="molecule type" value="Genomic_DNA"/>
</dbReference>
<dbReference type="NCBIfam" id="TIGR00762">
    <property type="entry name" value="DegV"/>
    <property type="match status" value="1"/>
</dbReference>
<dbReference type="InterPro" id="IPR050270">
    <property type="entry name" value="DegV_domain_contain"/>
</dbReference>
<dbReference type="SUPFAM" id="SSF82549">
    <property type="entry name" value="DAK1/DegV-like"/>
    <property type="match status" value="1"/>
</dbReference>
<name>D6E987_9ACTN</name>
<keyword evidence="1" id="KW-0446">Lipid-binding</keyword>
<reference evidence="2 3" key="2">
    <citation type="submission" date="2010-03" db="EMBL/GenBank/DDBJ databases">
        <authorList>
            <person name="Pajon A."/>
        </authorList>
    </citation>
    <scope>NUCLEOTIDE SEQUENCE [LARGE SCALE GENOMIC DNA]</scope>
    <source>
        <strain evidence="3">7-10-1-b</strain>
    </source>
</reference>
<dbReference type="PANTHER" id="PTHR33434:SF2">
    <property type="entry name" value="FATTY ACID-BINDING PROTEIN TM_1468"/>
    <property type="match status" value="1"/>
</dbReference>
<dbReference type="Gene3D" id="2.20.28.50">
    <property type="entry name" value="degv family protein"/>
    <property type="match status" value="1"/>
</dbReference>
<evidence type="ECO:0000313" key="2">
    <source>
        <dbReference type="EMBL" id="CBL04284.1"/>
    </source>
</evidence>
<sequence>MDETVFDKEADAPMPHSCNLIIDSCCDLPFETVDRDGVELIEFPYVMSDGEHADDLYRASSAHDFYQAMRDGEEPTTAQVPVPVFRAAFERAVESGVPTVYLSFSSGLSGSFDAAVLVHGQIMAEHPDAELYLVDTHLASVAEGLLVHEALRQRDKGLTARELAQWAEEARYFVDAEFMVEDLDALRRGGRIPGSVAYAGSKLDVKPMLTIAPDGKLSLAGVARGRKKGIKQLAEYYQKRVAESVPGQCVVVAGADCPKDVGRLKEALGKVDDSILFLESSIGPVIGSHVGPGMIAVVFWGGDKREDMSVADRIARKVKQG</sequence>
<keyword evidence="3" id="KW-1185">Reference proteome</keyword>